<accession>A0A3S9XAK5</accession>
<dbReference type="GO" id="GO:0006259">
    <property type="term" value="P:DNA metabolic process"/>
    <property type="evidence" value="ECO:0007669"/>
    <property type="project" value="InterPro"/>
</dbReference>
<evidence type="ECO:0000313" key="3">
    <source>
        <dbReference type="Proteomes" id="UP000273143"/>
    </source>
</evidence>
<name>A0A3S9XAK5_9GAMM</name>
<feature type="compositionally biased region" description="Basic and acidic residues" evidence="1">
    <location>
        <begin position="272"/>
        <end position="285"/>
    </location>
</feature>
<organism evidence="2 3">
    <name type="scientific">Entomomonas moraniae</name>
    <dbReference type="NCBI Taxonomy" id="2213226"/>
    <lineage>
        <taxon>Bacteria</taxon>
        <taxon>Pseudomonadati</taxon>
        <taxon>Pseudomonadota</taxon>
        <taxon>Gammaproteobacteria</taxon>
        <taxon>Pseudomonadales</taxon>
        <taxon>Pseudomonadaceae</taxon>
        <taxon>Entomomonas</taxon>
    </lineage>
</organism>
<dbReference type="InterPro" id="IPR004590">
    <property type="entry name" value="ssDNA_annealing_RecT"/>
</dbReference>
<evidence type="ECO:0000256" key="1">
    <source>
        <dbReference type="SAM" id="MobiDB-lite"/>
    </source>
</evidence>
<feature type="region of interest" description="Disordered" evidence="1">
    <location>
        <begin position="253"/>
        <end position="285"/>
    </location>
</feature>
<dbReference type="NCBIfam" id="NF007351">
    <property type="entry name" value="PRK09846.1"/>
    <property type="match status" value="1"/>
</dbReference>
<dbReference type="GO" id="GO:0003677">
    <property type="term" value="F:DNA binding"/>
    <property type="evidence" value="ECO:0007669"/>
    <property type="project" value="InterPro"/>
</dbReference>
<dbReference type="Pfam" id="PF03837">
    <property type="entry name" value="RecT"/>
    <property type="match status" value="1"/>
</dbReference>
<sequence>MTTSAINPLAEKTAKPATLASFINDDKMKAQIAHALPKHIKPDRMIRIITTELRKNPQLATCDKASFLSAIMQASQLGLEPSGTLGHCYLIPFKNNTKGITECQFIIGYRGMIDLARRSGQIVSLSAIAVYEKDQFDYTLGLHPNIEHKPSFDDDRGALVFVYAVANLKDGGVQFEVMSKPQVDKIRALSKARNSPWFTHYEEMAKKTVIRRLFKYLPVSTEYLEAVIHDENVDLGIQDDFIETDYSHVEETPELEHQQAEQVDLNTGEILQPEKEPVPTYDKGK</sequence>
<dbReference type="NCBIfam" id="TIGR00616">
    <property type="entry name" value="rect"/>
    <property type="match status" value="1"/>
</dbReference>
<dbReference type="EMBL" id="CP029822">
    <property type="protein sequence ID" value="AZS49311.1"/>
    <property type="molecule type" value="Genomic_DNA"/>
</dbReference>
<dbReference type="RefSeq" id="WP_127161530.1">
    <property type="nucleotide sequence ID" value="NZ_CP029822.1"/>
</dbReference>
<evidence type="ECO:0000313" key="2">
    <source>
        <dbReference type="EMBL" id="AZS49311.1"/>
    </source>
</evidence>
<gene>
    <name evidence="2" type="primary">recT</name>
    <name evidence="2" type="ORF">DM558_00305</name>
</gene>
<dbReference type="KEGG" id="emo:DM558_00305"/>
<dbReference type="Proteomes" id="UP000273143">
    <property type="component" value="Chromosome"/>
</dbReference>
<proteinExistence type="predicted"/>
<dbReference type="InterPro" id="IPR018330">
    <property type="entry name" value="RecT_fam"/>
</dbReference>
<dbReference type="AlphaFoldDB" id="A0A3S9XAK5"/>
<reference evidence="3" key="1">
    <citation type="submission" date="2018-06" db="EMBL/GenBank/DDBJ databases">
        <title>Complete genome of Pseudomonas insecticola strain QZS01.</title>
        <authorList>
            <person name="Wang J."/>
            <person name="Su Q."/>
        </authorList>
    </citation>
    <scope>NUCLEOTIDE SEQUENCE [LARGE SCALE GENOMIC DNA]</scope>
    <source>
        <strain evidence="3">QZS01</strain>
    </source>
</reference>
<keyword evidence="3" id="KW-1185">Reference proteome</keyword>
<protein>
    <submittedName>
        <fullName evidence="2">Recombination protein RecT</fullName>
    </submittedName>
</protein>